<comment type="caution">
    <text evidence="2">The sequence shown here is derived from an EMBL/GenBank/DDBJ whole genome shotgun (WGS) entry which is preliminary data.</text>
</comment>
<keyword evidence="3" id="KW-1185">Reference proteome</keyword>
<dbReference type="Proteomes" id="UP000606974">
    <property type="component" value="Unassembled WGS sequence"/>
</dbReference>
<protein>
    <submittedName>
        <fullName evidence="2">Uncharacterized protein</fullName>
    </submittedName>
</protein>
<evidence type="ECO:0000313" key="2">
    <source>
        <dbReference type="EMBL" id="KAF7505254.1"/>
    </source>
</evidence>
<dbReference type="AlphaFoldDB" id="A0A8H7DZQ3"/>
<sequence>MADCLAPNRRGERDYIKFLKLPSLCFSLQIRIRIQAQYPQPLPRIASRGSRPTDLHPDADADAQFHTVFNQ</sequence>
<reference evidence="2" key="1">
    <citation type="submission" date="2020-02" db="EMBL/GenBank/DDBJ databases">
        <authorList>
            <person name="Palmer J.M."/>
        </authorList>
    </citation>
    <scope>NUCLEOTIDE SEQUENCE</scope>
    <source>
        <strain evidence="2">EPUS1.4</strain>
        <tissue evidence="2">Thallus</tissue>
    </source>
</reference>
<feature type="region of interest" description="Disordered" evidence="1">
    <location>
        <begin position="43"/>
        <end position="71"/>
    </location>
</feature>
<evidence type="ECO:0000256" key="1">
    <source>
        <dbReference type="SAM" id="MobiDB-lite"/>
    </source>
</evidence>
<organism evidence="2 3">
    <name type="scientific">Endocarpon pusillum</name>
    <dbReference type="NCBI Taxonomy" id="364733"/>
    <lineage>
        <taxon>Eukaryota</taxon>
        <taxon>Fungi</taxon>
        <taxon>Dikarya</taxon>
        <taxon>Ascomycota</taxon>
        <taxon>Pezizomycotina</taxon>
        <taxon>Eurotiomycetes</taxon>
        <taxon>Chaetothyriomycetidae</taxon>
        <taxon>Verrucariales</taxon>
        <taxon>Verrucariaceae</taxon>
        <taxon>Endocarpon</taxon>
    </lineage>
</organism>
<proteinExistence type="predicted"/>
<evidence type="ECO:0000313" key="3">
    <source>
        <dbReference type="Proteomes" id="UP000606974"/>
    </source>
</evidence>
<accession>A0A8H7DZQ3</accession>
<dbReference type="EMBL" id="JAACFV010000114">
    <property type="protein sequence ID" value="KAF7505254.1"/>
    <property type="molecule type" value="Genomic_DNA"/>
</dbReference>
<name>A0A8H7DZQ3_9EURO</name>
<gene>
    <name evidence="2" type="ORF">GJ744_001117</name>
</gene>